<accession>A0ABX9MFX0</accession>
<comment type="caution">
    <text evidence="6">The sequence shown here is derived from an EMBL/GenBank/DDBJ whole genome shotgun (WGS) entry which is preliminary data.</text>
</comment>
<keyword evidence="7" id="KW-1185">Reference proteome</keyword>
<name>A0ABX9MFX0_9BACT</name>
<dbReference type="InterPro" id="IPR023166">
    <property type="entry name" value="BaiN-like_dom_sf"/>
</dbReference>
<feature type="non-terminal residue" evidence="6">
    <location>
        <position position="1"/>
    </location>
</feature>
<dbReference type="NCBIfam" id="TIGR00275">
    <property type="entry name" value="aminoacetone oxidase family FAD-binding enzyme"/>
    <property type="match status" value="1"/>
</dbReference>
<comment type="cofactor">
    <cofactor evidence="1">
        <name>FAD</name>
        <dbReference type="ChEBI" id="CHEBI:57692"/>
    </cofactor>
</comment>
<dbReference type="PANTHER" id="PTHR42887:SF2">
    <property type="entry name" value="OS12G0638800 PROTEIN"/>
    <property type="match status" value="1"/>
</dbReference>
<dbReference type="SUPFAM" id="SSF51905">
    <property type="entry name" value="FAD/NAD(P)-binding domain"/>
    <property type="match status" value="1"/>
</dbReference>
<keyword evidence="2" id="KW-0285">Flavoprotein</keyword>
<dbReference type="InterPro" id="IPR036188">
    <property type="entry name" value="FAD/NAD-bd_sf"/>
</dbReference>
<reference evidence="6 7" key="1">
    <citation type="submission" date="2018-09" db="EMBL/GenBank/DDBJ databases">
        <title>Discovery and Ecogenomic Context for Candidatus Cryosericales, a Global Caldiserica Order Active in Thawing Permafrost.</title>
        <authorList>
            <person name="Martinez M.A."/>
            <person name="Woodcroft B.J."/>
            <person name="Ignacio Espinoza J.C."/>
            <person name="Zayed A."/>
            <person name="Singleton C.M."/>
            <person name="Boyd J."/>
            <person name="Li Y.-F."/>
            <person name="Purvine S."/>
            <person name="Maughan H."/>
            <person name="Hodgkins S.B."/>
            <person name="Anderson D."/>
            <person name="Sederholm M."/>
            <person name="Temperton B."/>
            <person name="Saleska S.R."/>
            <person name="Tyson G.W."/>
            <person name="Rich V.I."/>
        </authorList>
    </citation>
    <scope>NUCLEOTIDE SEQUENCE [LARGE SCALE GENOMIC DNA]</scope>
    <source>
        <strain evidence="6 7">SMC2</strain>
    </source>
</reference>
<dbReference type="PANTHER" id="PTHR42887">
    <property type="entry name" value="OS12G0638800 PROTEIN"/>
    <property type="match status" value="1"/>
</dbReference>
<evidence type="ECO:0000259" key="5">
    <source>
        <dbReference type="Pfam" id="PF22780"/>
    </source>
</evidence>
<dbReference type="Pfam" id="PF22780">
    <property type="entry name" value="HI0933_like_1st"/>
    <property type="match status" value="1"/>
</dbReference>
<dbReference type="SUPFAM" id="SSF160996">
    <property type="entry name" value="HI0933 insert domain-like"/>
    <property type="match status" value="1"/>
</dbReference>
<dbReference type="InterPro" id="IPR004792">
    <property type="entry name" value="BaiN-like"/>
</dbReference>
<proteinExistence type="predicted"/>
<sequence length="464" mass="49366">GRATMIVFHFPRLARRTVRIAEQRGSSDAHKSVIIYLPMETRAEVCVIGGGAAGMLAALSAARHLKACGHGGSVLILERNRVLGRKLAITGKGRANVTNARSLDEFVQAFGPSGRFLYPAFESFFSDDLVAFFAEAGLQLKTERGGRVFPVTDKAQDVVQAFGLLLVRDGVDILYSARVRSIDAGSEGWTIGLESGGLLHCRAVVIATGGKSYPGTGSTGDGYELLEHVGHHPGRLLPGLVSLHCPEKWLRELAGVSLEGVAVEAWVGPRLLARRQGEVMITDRGIGGPAVLSLSLAVTPALAESQAVVLCLDMRPEKTLDQELHDIEACGNANEILMNVSRFLPKRMALELMRMWGIEGKGSTPLPRKTLAAIARSIKGVELKCTGADPLASAIITQGGVPLREVDPRSMGSRLVPGLFIAGELLDLQAVTGGYNLQAAFSTGFLAGRCAAEYVAKSPNDSKL</sequence>
<feature type="domain" description="RsdA/BaiN/AoA(So)-like insert" evidence="5">
    <location>
        <begin position="238"/>
        <end position="396"/>
    </location>
</feature>
<dbReference type="PRINTS" id="PR00411">
    <property type="entry name" value="PNDRDTASEI"/>
</dbReference>
<organism evidence="6 7">
    <name type="scientific">Candidatus Cryosericum hinesii</name>
    <dbReference type="NCBI Taxonomy" id="2290915"/>
    <lineage>
        <taxon>Bacteria</taxon>
        <taxon>Pseudomonadati</taxon>
        <taxon>Caldisericota/Cryosericota group</taxon>
        <taxon>Candidatus Cryosericota</taxon>
        <taxon>Candidatus Cryosericia</taxon>
        <taxon>Candidatus Cryosericales</taxon>
        <taxon>Candidatus Cryosericaceae</taxon>
        <taxon>Candidatus Cryosericum</taxon>
    </lineage>
</organism>
<gene>
    <name evidence="6" type="ORF">SMC2_01695</name>
</gene>
<dbReference type="RefSeq" id="WP_119124191.1">
    <property type="nucleotide sequence ID" value="NZ_QXIX01000015.1"/>
</dbReference>
<dbReference type="InterPro" id="IPR055178">
    <property type="entry name" value="RsdA/BaiN/AoA(So)-like_dom"/>
</dbReference>
<keyword evidence="3" id="KW-0274">FAD</keyword>
<evidence type="ECO:0000313" key="7">
    <source>
        <dbReference type="Proteomes" id="UP000265724"/>
    </source>
</evidence>
<dbReference type="PRINTS" id="PR00368">
    <property type="entry name" value="FADPNR"/>
</dbReference>
<evidence type="ECO:0000256" key="3">
    <source>
        <dbReference type="ARBA" id="ARBA00022827"/>
    </source>
</evidence>
<feature type="domain" description="RsdA/BaiN/AoA(So)-like Rossmann fold-like" evidence="4">
    <location>
        <begin position="44"/>
        <end position="449"/>
    </location>
</feature>
<evidence type="ECO:0000259" key="4">
    <source>
        <dbReference type="Pfam" id="PF03486"/>
    </source>
</evidence>
<dbReference type="Gene3D" id="3.50.50.60">
    <property type="entry name" value="FAD/NAD(P)-binding domain"/>
    <property type="match status" value="1"/>
</dbReference>
<evidence type="ECO:0000256" key="1">
    <source>
        <dbReference type="ARBA" id="ARBA00001974"/>
    </source>
</evidence>
<dbReference type="Gene3D" id="2.40.30.10">
    <property type="entry name" value="Translation factors"/>
    <property type="match status" value="1"/>
</dbReference>
<dbReference type="Gene3D" id="1.10.8.260">
    <property type="entry name" value="HI0933 insert domain-like"/>
    <property type="match status" value="1"/>
</dbReference>
<dbReference type="EMBL" id="QXIX01000015">
    <property type="protein sequence ID" value="RIE15162.1"/>
    <property type="molecule type" value="Genomic_DNA"/>
</dbReference>
<dbReference type="Pfam" id="PF03486">
    <property type="entry name" value="HI0933_like"/>
    <property type="match status" value="1"/>
</dbReference>
<dbReference type="Proteomes" id="UP000265724">
    <property type="component" value="Unassembled WGS sequence"/>
</dbReference>
<protein>
    <submittedName>
        <fullName evidence="6">Aminoacetone oxidase family FAD-binding enzyme</fullName>
    </submittedName>
</protein>
<evidence type="ECO:0000256" key="2">
    <source>
        <dbReference type="ARBA" id="ARBA00022630"/>
    </source>
</evidence>
<evidence type="ECO:0000313" key="6">
    <source>
        <dbReference type="EMBL" id="RIE15162.1"/>
    </source>
</evidence>
<dbReference type="InterPro" id="IPR057661">
    <property type="entry name" value="RsdA/BaiN/AoA(So)_Rossmann"/>
</dbReference>